<proteinExistence type="predicted"/>
<evidence type="ECO:0000313" key="3">
    <source>
        <dbReference type="EMBL" id="MCD5310593.1"/>
    </source>
</evidence>
<feature type="domain" description="Hydantoinase B/oxoprolinase" evidence="2">
    <location>
        <begin position="33"/>
        <end position="560"/>
    </location>
</feature>
<evidence type="ECO:0000259" key="2">
    <source>
        <dbReference type="Pfam" id="PF02538"/>
    </source>
</evidence>
<keyword evidence="4" id="KW-1185">Reference proteome</keyword>
<dbReference type="PANTHER" id="PTHR11365:SF23">
    <property type="entry name" value="HYPOTHETICAL 5-OXOPROLINASE (EUROFUNG)-RELATED"/>
    <property type="match status" value="1"/>
</dbReference>
<comment type="caution">
    <text evidence="3">The sequence shown here is derived from an EMBL/GenBank/DDBJ whole genome shotgun (WGS) entry which is preliminary data.</text>
</comment>
<dbReference type="EMBL" id="JAJOMB010000003">
    <property type="protein sequence ID" value="MCD5310593.1"/>
    <property type="molecule type" value="Genomic_DNA"/>
</dbReference>
<dbReference type="Proteomes" id="UP001138997">
    <property type="component" value="Unassembled WGS sequence"/>
</dbReference>
<dbReference type="PANTHER" id="PTHR11365">
    <property type="entry name" value="5-OXOPROLINASE RELATED"/>
    <property type="match status" value="1"/>
</dbReference>
<evidence type="ECO:0000256" key="1">
    <source>
        <dbReference type="SAM" id="MobiDB-lite"/>
    </source>
</evidence>
<dbReference type="GO" id="GO:0017168">
    <property type="term" value="F:5-oxoprolinase (ATP-hydrolyzing) activity"/>
    <property type="evidence" value="ECO:0007669"/>
    <property type="project" value="TreeGrafter"/>
</dbReference>
<dbReference type="InterPro" id="IPR003692">
    <property type="entry name" value="Hydantoinase_B"/>
</dbReference>
<feature type="region of interest" description="Disordered" evidence="1">
    <location>
        <begin position="568"/>
        <end position="598"/>
    </location>
</feature>
<organism evidence="3 4">
    <name type="scientific">Kineosporia babensis</name>
    <dbReference type="NCBI Taxonomy" id="499548"/>
    <lineage>
        <taxon>Bacteria</taxon>
        <taxon>Bacillati</taxon>
        <taxon>Actinomycetota</taxon>
        <taxon>Actinomycetes</taxon>
        <taxon>Kineosporiales</taxon>
        <taxon>Kineosporiaceae</taxon>
        <taxon>Kineosporia</taxon>
    </lineage>
</organism>
<dbReference type="AlphaFoldDB" id="A0A9X1NCM6"/>
<sequence>MSKNLVPTLPGTDLYCTSPGAYTERYWAPVDLDPITLSVIGGALDATAKEMAQVLYRMSYSTLIRESEDLGAGLFDIVGREFCESDSTPMHIGSLPGYIRGINRKLAGTYQPGDVILHNDPYHGAAHSPDYGVLIPIFHEGRHVAFAAATGHLSDVGGASPGLSVDAIDVYAEGKILDSVRLERAGVRNEDLWEHVLGNVRAPSQNAGDIEAMISCCRLGVRRWEELVAKYGFDTVMSAAEAWMDHSESKLRQAISAVPDGVYQAPAGFLDDDGKNRGVPVRIATSVQVRGDEIIIDLTGSNEAVNTAINAPLEGSVLPTVNFAVRTLLLDEAITGEAVPQNDGIFRAVKLRVPVGTIYNPSFPHACSSRFPVINRIPDQVNLALAEVLPNHVTGGNSASLQALSYSGYDPATGEYWIYVEVAEGSYGGRSGKDGLDSIDNLMSNTRNTPIEEVELRLPMRSHGYGLRPEPAARGQWRGGLGTRRVWEFLAPVIVSASGDFRTDPPRGIFGGEDGRRGRIIVDHGTPNERELNSKFAGLSLPAETVLTIEVPNGAGYGDPARRDETARQNDIFDGFAPTDPETGGRGTPAPTTSPISH</sequence>
<reference evidence="3" key="1">
    <citation type="submission" date="2021-11" db="EMBL/GenBank/DDBJ databases">
        <title>Streptomyces corallinus and Kineosporia corallina sp. nov., two new coral-derived marine actinobacteria.</title>
        <authorList>
            <person name="Buangrab K."/>
            <person name="Sutthacheep M."/>
            <person name="Yeemin T."/>
            <person name="Harunari E."/>
            <person name="Igarashi Y."/>
            <person name="Sripreechasak P."/>
            <person name="Kanchanasin P."/>
            <person name="Tanasupawat S."/>
            <person name="Phongsopitanun W."/>
        </authorList>
    </citation>
    <scope>NUCLEOTIDE SEQUENCE</scope>
    <source>
        <strain evidence="3">JCM 31032</strain>
    </source>
</reference>
<dbReference type="InterPro" id="IPR045079">
    <property type="entry name" value="Oxoprolinase-like"/>
</dbReference>
<dbReference type="GO" id="GO:0006749">
    <property type="term" value="P:glutathione metabolic process"/>
    <property type="evidence" value="ECO:0007669"/>
    <property type="project" value="TreeGrafter"/>
</dbReference>
<dbReference type="Pfam" id="PF02538">
    <property type="entry name" value="Hydantoinase_B"/>
    <property type="match status" value="1"/>
</dbReference>
<gene>
    <name evidence="3" type="ORF">LR394_06780</name>
</gene>
<evidence type="ECO:0000313" key="4">
    <source>
        <dbReference type="Proteomes" id="UP001138997"/>
    </source>
</evidence>
<protein>
    <submittedName>
        <fullName evidence="3">Hydantoinase B/oxoprolinase family protein</fullName>
    </submittedName>
</protein>
<name>A0A9X1NCM6_9ACTN</name>
<dbReference type="RefSeq" id="WP_231439606.1">
    <property type="nucleotide sequence ID" value="NZ_JAJOMB010000003.1"/>
</dbReference>
<accession>A0A9X1NCM6</accession>
<dbReference type="GO" id="GO:0005829">
    <property type="term" value="C:cytosol"/>
    <property type="evidence" value="ECO:0007669"/>
    <property type="project" value="TreeGrafter"/>
</dbReference>